<evidence type="ECO:0000256" key="7">
    <source>
        <dbReference type="RuleBase" id="RU000489"/>
    </source>
</evidence>
<dbReference type="PANTHER" id="PTHR11177">
    <property type="entry name" value="CHITINASE"/>
    <property type="match status" value="1"/>
</dbReference>
<keyword evidence="6" id="KW-0624">Polysaccharide degradation</keyword>
<dbReference type="Gene3D" id="3.10.50.10">
    <property type="match status" value="1"/>
</dbReference>
<proteinExistence type="inferred from homology"/>
<gene>
    <name evidence="11" type="ORF">GYMLUDRAFT_63809</name>
</gene>
<reference evidence="11 12" key="1">
    <citation type="submission" date="2014-04" db="EMBL/GenBank/DDBJ databases">
        <title>Evolutionary Origins and Diversification of the Mycorrhizal Mutualists.</title>
        <authorList>
            <consortium name="DOE Joint Genome Institute"/>
            <consortium name="Mycorrhizal Genomics Consortium"/>
            <person name="Kohler A."/>
            <person name="Kuo A."/>
            <person name="Nagy L.G."/>
            <person name="Floudas D."/>
            <person name="Copeland A."/>
            <person name="Barry K.W."/>
            <person name="Cichocki N."/>
            <person name="Veneault-Fourrey C."/>
            <person name="LaButti K."/>
            <person name="Lindquist E.A."/>
            <person name="Lipzen A."/>
            <person name="Lundell T."/>
            <person name="Morin E."/>
            <person name="Murat C."/>
            <person name="Riley R."/>
            <person name="Ohm R."/>
            <person name="Sun H."/>
            <person name="Tunlid A."/>
            <person name="Henrissat B."/>
            <person name="Grigoriev I.V."/>
            <person name="Hibbett D.S."/>
            <person name="Martin F."/>
        </authorList>
    </citation>
    <scope>NUCLEOTIDE SEQUENCE [LARGE SCALE GENOMIC DNA]</scope>
    <source>
        <strain evidence="11 12">FD-317 M1</strain>
    </source>
</reference>
<dbReference type="GO" id="GO:0008843">
    <property type="term" value="F:endochitinase activity"/>
    <property type="evidence" value="ECO:0007669"/>
    <property type="project" value="UniProtKB-EC"/>
</dbReference>
<dbReference type="InterPro" id="IPR011583">
    <property type="entry name" value="Chitinase_II/V-like_cat"/>
</dbReference>
<evidence type="ECO:0000259" key="10">
    <source>
        <dbReference type="PROSITE" id="PS51910"/>
    </source>
</evidence>
<dbReference type="Gene3D" id="3.20.20.80">
    <property type="entry name" value="Glycosidases"/>
    <property type="match status" value="1"/>
</dbReference>
<dbReference type="SUPFAM" id="SSF51445">
    <property type="entry name" value="(Trans)glycosidases"/>
    <property type="match status" value="1"/>
</dbReference>
<dbReference type="InterPro" id="IPR001579">
    <property type="entry name" value="Glyco_hydro_18_chit_AS"/>
</dbReference>
<dbReference type="SUPFAM" id="SSF54556">
    <property type="entry name" value="Chitinase insertion domain"/>
    <property type="match status" value="1"/>
</dbReference>
<dbReference type="GO" id="GO:0005576">
    <property type="term" value="C:extracellular region"/>
    <property type="evidence" value="ECO:0007669"/>
    <property type="project" value="TreeGrafter"/>
</dbReference>
<evidence type="ECO:0000256" key="2">
    <source>
        <dbReference type="ARBA" id="ARBA00022801"/>
    </source>
</evidence>
<comment type="similarity">
    <text evidence="8">Belongs to the glycosyl hydrolase 18 family.</text>
</comment>
<comment type="catalytic activity">
    <reaction evidence="1">
        <text>Random endo-hydrolysis of N-acetyl-beta-D-glucosaminide (1-&gt;4)-beta-linkages in chitin and chitodextrins.</text>
        <dbReference type="EC" id="3.2.1.14"/>
    </reaction>
</comment>
<dbReference type="GO" id="GO:0006032">
    <property type="term" value="P:chitin catabolic process"/>
    <property type="evidence" value="ECO:0007669"/>
    <property type="project" value="UniProtKB-KW"/>
</dbReference>
<keyword evidence="2 7" id="KW-0378">Hydrolase</keyword>
<dbReference type="HOGENOM" id="CLU_002833_6_1_1"/>
<feature type="signal peptide" evidence="9">
    <location>
        <begin position="1"/>
        <end position="23"/>
    </location>
</feature>
<dbReference type="Pfam" id="PF00704">
    <property type="entry name" value="Glyco_hydro_18"/>
    <property type="match status" value="1"/>
</dbReference>
<feature type="domain" description="GH18" evidence="10">
    <location>
        <begin position="56"/>
        <end position="441"/>
    </location>
</feature>
<evidence type="ECO:0000256" key="8">
    <source>
        <dbReference type="RuleBase" id="RU004453"/>
    </source>
</evidence>
<evidence type="ECO:0000256" key="4">
    <source>
        <dbReference type="ARBA" id="ARBA00023277"/>
    </source>
</evidence>
<dbReference type="GO" id="GO:0000272">
    <property type="term" value="P:polysaccharide catabolic process"/>
    <property type="evidence" value="ECO:0007669"/>
    <property type="project" value="UniProtKB-KW"/>
</dbReference>
<evidence type="ECO:0000313" key="11">
    <source>
        <dbReference type="EMBL" id="KIK53286.1"/>
    </source>
</evidence>
<sequence>MFIHLTAGFLLVSLSILGSVVKGSGLHENPIDNSPFHRGHAPRGSLEVDARGTQSQVAMMWFAGWHQDSTPAFPISKVKWSSYTHVTYSFAFPTNSCQLSMDGSEGVKLDEFVGQAHQHGVKALIAIGGWTGSRFFSSCVGSAANRTAFVKTTTAFVKLHKLDGVNIDWEYPNSDAIGCNVKSPQDSANYLAYLKELRSSLPKPYLITIAAGITPLPDASGNPLKDVSGFAQVLDFVALMVYDIWGSWSSSVGPNAPLNDTCAAPQNQQGSAVAAAKAWSKAGMPVNQLVLGVPAYGHSFLVQRENAFVSGSTTKLASYNRFDASAYPKGDAWDSDAGVDVCGNNEPNGGTYNFWGLVNNGFLDQTGKSAHGIAYRFDDCSQTAYVYNSTSQIMVSFDDAQSFCSKGKFISSTKLAGFAMWEAGGDYNNILLGSILSCMKL</sequence>
<evidence type="ECO:0000256" key="9">
    <source>
        <dbReference type="SAM" id="SignalP"/>
    </source>
</evidence>
<dbReference type="OrthoDB" id="73875at2759"/>
<keyword evidence="5 7" id="KW-0326">Glycosidase</keyword>
<evidence type="ECO:0000256" key="5">
    <source>
        <dbReference type="ARBA" id="ARBA00023295"/>
    </source>
</evidence>
<organism evidence="11 12">
    <name type="scientific">Collybiopsis luxurians FD-317 M1</name>
    <dbReference type="NCBI Taxonomy" id="944289"/>
    <lineage>
        <taxon>Eukaryota</taxon>
        <taxon>Fungi</taxon>
        <taxon>Dikarya</taxon>
        <taxon>Basidiomycota</taxon>
        <taxon>Agaricomycotina</taxon>
        <taxon>Agaricomycetes</taxon>
        <taxon>Agaricomycetidae</taxon>
        <taxon>Agaricales</taxon>
        <taxon>Marasmiineae</taxon>
        <taxon>Omphalotaceae</taxon>
        <taxon>Collybiopsis</taxon>
        <taxon>Collybiopsis luxurians</taxon>
    </lineage>
</organism>
<dbReference type="PROSITE" id="PS51910">
    <property type="entry name" value="GH18_2"/>
    <property type="match status" value="1"/>
</dbReference>
<keyword evidence="12" id="KW-1185">Reference proteome</keyword>
<dbReference type="EMBL" id="KN834831">
    <property type="protein sequence ID" value="KIK53286.1"/>
    <property type="molecule type" value="Genomic_DNA"/>
</dbReference>
<evidence type="ECO:0000313" key="12">
    <source>
        <dbReference type="Proteomes" id="UP000053593"/>
    </source>
</evidence>
<evidence type="ECO:0000256" key="3">
    <source>
        <dbReference type="ARBA" id="ARBA00023024"/>
    </source>
</evidence>
<feature type="chain" id="PRO_5002219452" evidence="9">
    <location>
        <begin position="24"/>
        <end position="441"/>
    </location>
</feature>
<keyword evidence="9" id="KW-0732">Signal</keyword>
<dbReference type="InterPro" id="IPR050314">
    <property type="entry name" value="Glycosyl_Hydrlase_18"/>
</dbReference>
<dbReference type="Proteomes" id="UP000053593">
    <property type="component" value="Unassembled WGS sequence"/>
</dbReference>
<keyword evidence="4" id="KW-0119">Carbohydrate metabolism</keyword>
<accession>A0A0D0BF47</accession>
<dbReference type="AlphaFoldDB" id="A0A0D0BF47"/>
<evidence type="ECO:0000256" key="6">
    <source>
        <dbReference type="ARBA" id="ARBA00023326"/>
    </source>
</evidence>
<protein>
    <submittedName>
        <fullName evidence="11">Glycoside hydrolase family 18 protein</fullName>
    </submittedName>
</protein>
<dbReference type="GO" id="GO:0008061">
    <property type="term" value="F:chitin binding"/>
    <property type="evidence" value="ECO:0007669"/>
    <property type="project" value="InterPro"/>
</dbReference>
<dbReference type="InterPro" id="IPR029070">
    <property type="entry name" value="Chitinase_insertion_sf"/>
</dbReference>
<dbReference type="InterPro" id="IPR017853">
    <property type="entry name" value="GH"/>
</dbReference>
<evidence type="ECO:0000256" key="1">
    <source>
        <dbReference type="ARBA" id="ARBA00000822"/>
    </source>
</evidence>
<dbReference type="InterPro" id="IPR001223">
    <property type="entry name" value="Glyco_hydro18_cat"/>
</dbReference>
<name>A0A0D0BF47_9AGAR</name>
<dbReference type="SMART" id="SM00636">
    <property type="entry name" value="Glyco_18"/>
    <property type="match status" value="1"/>
</dbReference>
<dbReference type="PROSITE" id="PS01095">
    <property type="entry name" value="GH18_1"/>
    <property type="match status" value="1"/>
</dbReference>
<keyword evidence="3" id="KW-0146">Chitin degradation</keyword>
<dbReference type="PANTHER" id="PTHR11177:SF317">
    <property type="entry name" value="CHITINASE 12-RELATED"/>
    <property type="match status" value="1"/>
</dbReference>